<gene>
    <name evidence="1" type="ORF">RJ640_030232</name>
</gene>
<organism evidence="1 2">
    <name type="scientific">Escallonia rubra</name>
    <dbReference type="NCBI Taxonomy" id="112253"/>
    <lineage>
        <taxon>Eukaryota</taxon>
        <taxon>Viridiplantae</taxon>
        <taxon>Streptophyta</taxon>
        <taxon>Embryophyta</taxon>
        <taxon>Tracheophyta</taxon>
        <taxon>Spermatophyta</taxon>
        <taxon>Magnoliopsida</taxon>
        <taxon>eudicotyledons</taxon>
        <taxon>Gunneridae</taxon>
        <taxon>Pentapetalae</taxon>
        <taxon>asterids</taxon>
        <taxon>campanulids</taxon>
        <taxon>Escalloniales</taxon>
        <taxon>Escalloniaceae</taxon>
        <taxon>Escallonia</taxon>
    </lineage>
</organism>
<dbReference type="EMBL" id="JAVXUO010000708">
    <property type="protein sequence ID" value="KAK2989739.1"/>
    <property type="molecule type" value="Genomic_DNA"/>
</dbReference>
<accession>A0AA88RPQ0</accession>
<evidence type="ECO:0000313" key="2">
    <source>
        <dbReference type="Proteomes" id="UP001187471"/>
    </source>
</evidence>
<dbReference type="AlphaFoldDB" id="A0AA88RPQ0"/>
<protein>
    <submittedName>
        <fullName evidence="1">Uncharacterized protein</fullName>
    </submittedName>
</protein>
<keyword evidence="2" id="KW-1185">Reference proteome</keyword>
<evidence type="ECO:0000313" key="1">
    <source>
        <dbReference type="EMBL" id="KAK2989739.1"/>
    </source>
</evidence>
<proteinExistence type="predicted"/>
<name>A0AA88RPQ0_9ASTE</name>
<sequence>MPKTLVKTDRLKTNLSCEQNSATGLLDLLLGSLRNQLGLNNDGLGRVHNPLAQHLEVAQLGHVQHGCGAAAGCLLPDLLRDHGPEAFDVDDGAVELVAEAVEVAHADLAEVARMVLVEEDAVVVHTTGVSPPARMLAVLPDTAVPCGDVAALLPVLLEAGRHLLSVTGLGFL</sequence>
<dbReference type="Proteomes" id="UP001187471">
    <property type="component" value="Unassembled WGS sequence"/>
</dbReference>
<comment type="caution">
    <text evidence="1">The sequence shown here is derived from an EMBL/GenBank/DDBJ whole genome shotgun (WGS) entry which is preliminary data.</text>
</comment>
<reference evidence="1" key="1">
    <citation type="submission" date="2022-12" db="EMBL/GenBank/DDBJ databases">
        <title>Draft genome assemblies for two species of Escallonia (Escalloniales).</title>
        <authorList>
            <person name="Chanderbali A."/>
            <person name="Dervinis C."/>
            <person name="Anghel I."/>
            <person name="Soltis D."/>
            <person name="Soltis P."/>
            <person name="Zapata F."/>
        </authorList>
    </citation>
    <scope>NUCLEOTIDE SEQUENCE</scope>
    <source>
        <strain evidence="1">UCBG92.1500</strain>
        <tissue evidence="1">Leaf</tissue>
    </source>
</reference>